<feature type="coiled-coil region" evidence="9">
    <location>
        <begin position="60"/>
        <end position="87"/>
    </location>
</feature>
<dbReference type="PROSITE" id="PS50016">
    <property type="entry name" value="ZF_PHD_2"/>
    <property type="match status" value="1"/>
</dbReference>
<evidence type="ECO:0000256" key="9">
    <source>
        <dbReference type="SAM" id="Coils"/>
    </source>
</evidence>
<keyword evidence="6" id="KW-0539">Nucleus</keyword>
<keyword evidence="4 8" id="KW-0863">Zinc-finger</keyword>
<evidence type="ECO:0000313" key="14">
    <source>
        <dbReference type="WormBase" id="Y43H11AL.1b"/>
    </source>
</evidence>
<dbReference type="eggNOG" id="KOG1973">
    <property type="taxonomic scope" value="Eukaryota"/>
</dbReference>
<accession>H2L057</accession>
<dbReference type="PaxDb" id="6239-Y43H11AL.1b.1"/>
<feature type="binding site" evidence="7">
    <location>
        <position position="483"/>
    </location>
    <ligand>
        <name>Zn(2+)</name>
        <dbReference type="ChEBI" id="CHEBI:29105"/>
        <label>2</label>
    </ligand>
</feature>
<dbReference type="EMBL" id="BX284602">
    <property type="protein sequence ID" value="CCE67227.1"/>
    <property type="molecule type" value="Genomic_DNA"/>
</dbReference>
<dbReference type="KEGG" id="cel:CELE_Y43H11AL.1"/>
<evidence type="ECO:0000256" key="8">
    <source>
        <dbReference type="PROSITE-ProRule" id="PRU00146"/>
    </source>
</evidence>
<dbReference type="Reactome" id="R-CEL-3214847">
    <property type="pathway name" value="HATs acetylate histones"/>
</dbReference>
<dbReference type="InterPro" id="IPR019786">
    <property type="entry name" value="Zinc_finger_PHD-type_CS"/>
</dbReference>
<sequence>MTNMQHYMDDINDLMEGMNEEMTKRLARVTKWDEQIDVDSAEAQKFEKIMFDTQKSEKERVEAGRKLADLKCRIRELAEKKTLLAERNHRTVQAVYTKLNELAYHCKCELETDNPGSTEQRERVFYQTLDKNYRGEYQSSIPNVRTTNSGRQRTREYSVMTDDDRASTSSGTLFTKREKSSLKKGPGRPRNAFKMAHFDRFPVDSNASSARSSMEPSECGGSQNTKKLSKYMKKKNEKMRKEEQKLSKFDVKREVDTGDYESFALNQWNNDDDMGMTSSKMMNGSSLMELCEEEEAELLDCFAGLPSPPRGMMDVLDVTESDVCGMDLYPKDHKSENYDDFRHPGASAMSSQSFTHKRANNAARAPPAVATAAAVSSFSDSTIIRYEKQRSHTPPQRNTLFGSISDTSFSGRPRKLTDRVTEMIISNRERTKKYREQEEWCICNGMNINSGMMVECENKNCPIKWFHFECVGLLAAPLDEWYCTDCNPFH</sequence>
<keyword evidence="13" id="KW-1185">Reference proteome</keyword>
<evidence type="ECO:0000256" key="10">
    <source>
        <dbReference type="SAM" id="MobiDB-lite"/>
    </source>
</evidence>
<dbReference type="OMA" id="MTNMQHY"/>
<evidence type="ECO:0000256" key="5">
    <source>
        <dbReference type="ARBA" id="ARBA00022833"/>
    </source>
</evidence>
<dbReference type="GO" id="GO:0005634">
    <property type="term" value="C:nucleus"/>
    <property type="evidence" value="ECO:0007669"/>
    <property type="project" value="UniProtKB-SubCell"/>
</dbReference>
<dbReference type="Proteomes" id="UP000001940">
    <property type="component" value="Chromosome II"/>
</dbReference>
<evidence type="ECO:0000256" key="7">
    <source>
        <dbReference type="PIRSR" id="PIRSR628651-51"/>
    </source>
</evidence>
<keyword evidence="9" id="KW-0175">Coiled coil</keyword>
<dbReference type="AGR" id="WB:WBGene00021545"/>
<dbReference type="RefSeq" id="NP_001254007.1">
    <property type="nucleotide sequence ID" value="NM_001267078.1"/>
</dbReference>
<dbReference type="GeneID" id="173408"/>
<evidence type="ECO:0000256" key="3">
    <source>
        <dbReference type="ARBA" id="ARBA00022723"/>
    </source>
</evidence>
<feature type="region of interest" description="Disordered" evidence="10">
    <location>
        <begin position="204"/>
        <end position="226"/>
    </location>
</feature>
<dbReference type="PANTHER" id="PTHR10333">
    <property type="entry name" value="INHIBITOR OF GROWTH PROTEIN"/>
    <property type="match status" value="1"/>
</dbReference>
<feature type="binding site" evidence="7">
    <location>
        <position position="461"/>
    </location>
    <ligand>
        <name>Zn(2+)</name>
        <dbReference type="ChEBI" id="CHEBI:29105"/>
        <label>2</label>
    </ligand>
</feature>
<dbReference type="CDD" id="cd15505">
    <property type="entry name" value="PHD_ING"/>
    <property type="match status" value="1"/>
</dbReference>
<evidence type="ECO:0000256" key="6">
    <source>
        <dbReference type="ARBA" id="ARBA00023242"/>
    </source>
</evidence>
<dbReference type="SMR" id="H2L057"/>
<dbReference type="GO" id="GO:0035267">
    <property type="term" value="C:NuA4 histone acetyltransferase complex"/>
    <property type="evidence" value="ECO:0000318"/>
    <property type="project" value="GO_Central"/>
</dbReference>
<evidence type="ECO:0000313" key="13">
    <source>
        <dbReference type="Proteomes" id="UP000001940"/>
    </source>
</evidence>
<dbReference type="Bgee" id="WBGene00021545">
    <property type="expression patterns" value="Expressed in embryo and 4 other cell types or tissues"/>
</dbReference>
<feature type="binding site" evidence="7">
    <location>
        <position position="456"/>
    </location>
    <ligand>
        <name>Zn(2+)</name>
        <dbReference type="ChEBI" id="CHEBI:29105"/>
        <label>2</label>
    </ligand>
</feature>
<comment type="subcellular location">
    <subcellularLocation>
        <location evidence="1">Nucleus</location>
    </subcellularLocation>
</comment>
<dbReference type="FunCoup" id="H2L057">
    <property type="interactions" value="27"/>
</dbReference>
<feature type="binding site" evidence="7">
    <location>
        <position position="443"/>
    </location>
    <ligand>
        <name>Zn(2+)</name>
        <dbReference type="ChEBI" id="CHEBI:29105"/>
        <label>1</label>
    </ligand>
</feature>
<name>H2L057_CAEEL</name>
<dbReference type="SUPFAM" id="SSF57903">
    <property type="entry name" value="FYVE/PHD zinc finger"/>
    <property type="match status" value="1"/>
</dbReference>
<feature type="binding site" evidence="7">
    <location>
        <position position="467"/>
    </location>
    <ligand>
        <name>Zn(2+)</name>
        <dbReference type="ChEBI" id="CHEBI:29105"/>
        <label>1</label>
    </ligand>
</feature>
<feature type="compositionally biased region" description="Polar residues" evidence="10">
    <location>
        <begin position="205"/>
        <end position="225"/>
    </location>
</feature>
<dbReference type="AlphaFoldDB" id="H2L057"/>
<dbReference type="PANTHER" id="PTHR10333:SF79">
    <property type="entry name" value="PHD-TYPE DOMAIN-CONTAINING PROTEIN"/>
    <property type="match status" value="1"/>
</dbReference>
<dbReference type="InterPro" id="IPR001965">
    <property type="entry name" value="Znf_PHD"/>
</dbReference>
<gene>
    <name evidence="12" type="ORF">CELE_Y43H11AL.1</name>
    <name evidence="12 14" type="ORF">Y43H11AL.1</name>
</gene>
<evidence type="ECO:0000256" key="1">
    <source>
        <dbReference type="ARBA" id="ARBA00004123"/>
    </source>
</evidence>
<feature type="binding site" evidence="7">
    <location>
        <position position="486"/>
    </location>
    <ligand>
        <name>Zn(2+)</name>
        <dbReference type="ChEBI" id="CHEBI:29105"/>
        <label>2</label>
    </ligand>
</feature>
<feature type="region of interest" description="Disordered" evidence="10">
    <location>
        <begin position="140"/>
        <end position="192"/>
    </location>
</feature>
<feature type="compositionally biased region" description="Polar residues" evidence="10">
    <location>
        <begin position="140"/>
        <end position="151"/>
    </location>
</feature>
<dbReference type="WormBase" id="Y43H11AL.1b">
    <property type="protein sequence ID" value="CE46570"/>
    <property type="gene ID" value="WBGene00021545"/>
</dbReference>
<evidence type="ECO:0000259" key="11">
    <source>
        <dbReference type="PROSITE" id="PS50016"/>
    </source>
</evidence>
<dbReference type="CTD" id="173408"/>
<reference evidence="12 13" key="1">
    <citation type="journal article" date="1998" name="Science">
        <title>Genome sequence of the nematode C. elegans: a platform for investigating biology.</title>
        <authorList>
            <consortium name="The C. elegans sequencing consortium"/>
            <person name="Sulson J.E."/>
            <person name="Waterston R."/>
        </authorList>
    </citation>
    <scope>NUCLEOTIDE SEQUENCE [LARGE SCALE GENOMIC DNA]</scope>
    <source>
        <strain evidence="12 13">Bristol N2</strain>
    </source>
</reference>
<dbReference type="GO" id="GO:0008270">
    <property type="term" value="F:zinc ion binding"/>
    <property type="evidence" value="ECO:0007669"/>
    <property type="project" value="UniProtKB-KW"/>
</dbReference>
<dbReference type="InterPro" id="IPR028651">
    <property type="entry name" value="ING_fam"/>
</dbReference>
<dbReference type="ExpressionAtlas" id="H2L057">
    <property type="expression patterns" value="baseline and differential"/>
</dbReference>
<dbReference type="STRING" id="6239.Y43H11AL.1b.1"/>
<dbReference type="InterPro" id="IPR011011">
    <property type="entry name" value="Znf_FYVE_PHD"/>
</dbReference>
<protein>
    <submittedName>
        <fullName evidence="12">PHD-type domain-containing protein</fullName>
    </submittedName>
</protein>
<feature type="domain" description="PHD-type" evidence="11">
    <location>
        <begin position="438"/>
        <end position="489"/>
    </location>
</feature>
<evidence type="ECO:0000256" key="4">
    <source>
        <dbReference type="ARBA" id="ARBA00022771"/>
    </source>
</evidence>
<evidence type="ECO:0000313" key="12">
    <source>
        <dbReference type="EMBL" id="CCE67227.1"/>
    </source>
</evidence>
<dbReference type="HOGENOM" id="CLU_049230_0_0_1"/>
<evidence type="ECO:0000256" key="2">
    <source>
        <dbReference type="ARBA" id="ARBA00010210"/>
    </source>
</evidence>
<dbReference type="InParanoid" id="H2L057"/>
<feature type="binding site" evidence="7">
    <location>
        <position position="441"/>
    </location>
    <ligand>
        <name>Zn(2+)</name>
        <dbReference type="ChEBI" id="CHEBI:29105"/>
        <label>1</label>
    </ligand>
</feature>
<keyword evidence="3 7" id="KW-0479">Metal-binding</keyword>
<dbReference type="InterPro" id="IPR019787">
    <property type="entry name" value="Znf_PHD-finger"/>
</dbReference>
<feature type="binding site" evidence="7">
    <location>
        <position position="470"/>
    </location>
    <ligand>
        <name>Zn(2+)</name>
        <dbReference type="ChEBI" id="CHEBI:29105"/>
        <label>1</label>
    </ligand>
</feature>
<dbReference type="InterPro" id="IPR013083">
    <property type="entry name" value="Znf_RING/FYVE/PHD"/>
</dbReference>
<dbReference type="Gene3D" id="3.30.40.10">
    <property type="entry name" value="Zinc/RING finger domain, C3HC4 (zinc finger)"/>
    <property type="match status" value="1"/>
</dbReference>
<comment type="similarity">
    <text evidence="2">Belongs to the ING family.</text>
</comment>
<proteinExistence type="inferred from homology"/>
<dbReference type="PROSITE" id="PS01359">
    <property type="entry name" value="ZF_PHD_1"/>
    <property type="match status" value="1"/>
</dbReference>
<dbReference type="OrthoDB" id="5411773at2759"/>
<keyword evidence="5 7" id="KW-0862">Zinc</keyword>
<dbReference type="IntAct" id="H2L057">
    <property type="interactions" value="1"/>
</dbReference>
<organism evidence="12 13">
    <name type="scientific">Caenorhabditis elegans</name>
    <dbReference type="NCBI Taxonomy" id="6239"/>
    <lineage>
        <taxon>Eukaryota</taxon>
        <taxon>Metazoa</taxon>
        <taxon>Ecdysozoa</taxon>
        <taxon>Nematoda</taxon>
        <taxon>Chromadorea</taxon>
        <taxon>Rhabditida</taxon>
        <taxon>Rhabditina</taxon>
        <taxon>Rhabditomorpha</taxon>
        <taxon>Rhabditoidea</taxon>
        <taxon>Rhabditidae</taxon>
        <taxon>Peloderinae</taxon>
        <taxon>Caenorhabditis</taxon>
    </lineage>
</organism>
<dbReference type="FunFam" id="3.30.40.10:FF:001057">
    <property type="entry name" value="Protein CBG07029"/>
    <property type="match status" value="1"/>
</dbReference>
<dbReference type="SMART" id="SM00249">
    <property type="entry name" value="PHD"/>
    <property type="match status" value="1"/>
</dbReference>